<gene>
    <name evidence="6" type="ORF">M407DRAFT_210250</name>
</gene>
<accession>A0A0C3QZE0</accession>
<feature type="domain" description="MYND-type" evidence="5">
    <location>
        <begin position="364"/>
        <end position="402"/>
    </location>
</feature>
<dbReference type="AlphaFoldDB" id="A0A0C3QZE0"/>
<sequence length="414" mass="46679">MSKPKFINLHPKDTGFGLPRAFWGHPDTFLPNADRDGRIRRWGLSPDTEEDEDESVEGFEIPAAMMRTMQTGGMYLKTPSPEKQFVKQLEALDIAELERSDYILKITLTGEGSVKVWRRVKISGGLSLAVLADKVITPLMGWTRNYHAHLWTDFKDGSVFGPKLGWESIPEPKWRVAHILRKPGDVVEWLYDCKVQPSFLVTFANSGSPCESILPGSESNGKVEVLVGFGACPREDGKNVWNWKRDLDKLRTGSYKEKRNLLEEIYQSMNYRNKGLTPWGNPDFDPTRFDTAEAIAAIKDALSLPGSYRQGSKTWVMPLAPDALKIREEGVKGKKVHTMNTPDDGGFLFEATTGKRDGISARACSMCGTPHNLRVDTACRAVYYCSRECQTEHWKQRHKKDCKRLQKSGIDAHA</sequence>
<evidence type="ECO:0000256" key="3">
    <source>
        <dbReference type="ARBA" id="ARBA00022833"/>
    </source>
</evidence>
<dbReference type="EMBL" id="KN822942">
    <property type="protein sequence ID" value="KIO34799.1"/>
    <property type="molecule type" value="Genomic_DNA"/>
</dbReference>
<protein>
    <recommendedName>
        <fullName evidence="5">MYND-type domain-containing protein</fullName>
    </recommendedName>
</protein>
<dbReference type="SUPFAM" id="SSF159941">
    <property type="entry name" value="MM3350-like"/>
    <property type="match status" value="1"/>
</dbReference>
<proteinExistence type="predicted"/>
<dbReference type="Pfam" id="PF07929">
    <property type="entry name" value="PRiA4_ORF3"/>
    <property type="match status" value="1"/>
</dbReference>
<evidence type="ECO:0000256" key="1">
    <source>
        <dbReference type="ARBA" id="ARBA00022723"/>
    </source>
</evidence>
<dbReference type="SUPFAM" id="SSF144232">
    <property type="entry name" value="HIT/MYND zinc finger-like"/>
    <property type="match status" value="1"/>
</dbReference>
<evidence type="ECO:0000256" key="4">
    <source>
        <dbReference type="PROSITE-ProRule" id="PRU00134"/>
    </source>
</evidence>
<reference evidence="7" key="2">
    <citation type="submission" date="2015-01" db="EMBL/GenBank/DDBJ databases">
        <title>Evolutionary Origins and Diversification of the Mycorrhizal Mutualists.</title>
        <authorList>
            <consortium name="DOE Joint Genome Institute"/>
            <consortium name="Mycorrhizal Genomics Consortium"/>
            <person name="Kohler A."/>
            <person name="Kuo A."/>
            <person name="Nagy L.G."/>
            <person name="Floudas D."/>
            <person name="Copeland A."/>
            <person name="Barry K.W."/>
            <person name="Cichocki N."/>
            <person name="Veneault-Fourrey C."/>
            <person name="LaButti K."/>
            <person name="Lindquist E.A."/>
            <person name="Lipzen A."/>
            <person name="Lundell T."/>
            <person name="Morin E."/>
            <person name="Murat C."/>
            <person name="Riley R."/>
            <person name="Ohm R."/>
            <person name="Sun H."/>
            <person name="Tunlid A."/>
            <person name="Henrissat B."/>
            <person name="Grigoriev I.V."/>
            <person name="Hibbett D.S."/>
            <person name="Martin F."/>
        </authorList>
    </citation>
    <scope>NUCLEOTIDE SEQUENCE [LARGE SCALE GENOMIC DNA]</scope>
    <source>
        <strain evidence="7">MUT 4182</strain>
    </source>
</reference>
<dbReference type="Gene3D" id="3.10.290.30">
    <property type="entry name" value="MM3350-like"/>
    <property type="match status" value="1"/>
</dbReference>
<dbReference type="Pfam" id="PF01753">
    <property type="entry name" value="zf-MYND"/>
    <property type="match status" value="1"/>
</dbReference>
<evidence type="ECO:0000313" key="7">
    <source>
        <dbReference type="Proteomes" id="UP000054248"/>
    </source>
</evidence>
<keyword evidence="3" id="KW-0862">Zinc</keyword>
<dbReference type="Gene3D" id="6.10.140.2220">
    <property type="match status" value="1"/>
</dbReference>
<keyword evidence="1" id="KW-0479">Metal-binding</keyword>
<dbReference type="Proteomes" id="UP000054248">
    <property type="component" value="Unassembled WGS sequence"/>
</dbReference>
<name>A0A0C3QZE0_9AGAM</name>
<reference evidence="6 7" key="1">
    <citation type="submission" date="2014-04" db="EMBL/GenBank/DDBJ databases">
        <authorList>
            <consortium name="DOE Joint Genome Institute"/>
            <person name="Kuo A."/>
            <person name="Girlanda M."/>
            <person name="Perotto S."/>
            <person name="Kohler A."/>
            <person name="Nagy L.G."/>
            <person name="Floudas D."/>
            <person name="Copeland A."/>
            <person name="Barry K.W."/>
            <person name="Cichocki N."/>
            <person name="Veneault-Fourrey C."/>
            <person name="LaButti K."/>
            <person name="Lindquist E.A."/>
            <person name="Lipzen A."/>
            <person name="Lundell T."/>
            <person name="Morin E."/>
            <person name="Murat C."/>
            <person name="Sun H."/>
            <person name="Tunlid A."/>
            <person name="Henrissat B."/>
            <person name="Grigoriev I.V."/>
            <person name="Hibbett D.S."/>
            <person name="Martin F."/>
            <person name="Nordberg H.P."/>
            <person name="Cantor M.N."/>
            <person name="Hua S.X."/>
        </authorList>
    </citation>
    <scope>NUCLEOTIDE SEQUENCE [LARGE SCALE GENOMIC DNA]</scope>
    <source>
        <strain evidence="6 7">MUT 4182</strain>
    </source>
</reference>
<organism evidence="6 7">
    <name type="scientific">Tulasnella calospora MUT 4182</name>
    <dbReference type="NCBI Taxonomy" id="1051891"/>
    <lineage>
        <taxon>Eukaryota</taxon>
        <taxon>Fungi</taxon>
        <taxon>Dikarya</taxon>
        <taxon>Basidiomycota</taxon>
        <taxon>Agaricomycotina</taxon>
        <taxon>Agaricomycetes</taxon>
        <taxon>Cantharellales</taxon>
        <taxon>Tulasnellaceae</taxon>
        <taxon>Tulasnella</taxon>
    </lineage>
</organism>
<dbReference type="HOGENOM" id="CLU_058480_0_0_1"/>
<dbReference type="PROSITE" id="PS50865">
    <property type="entry name" value="ZF_MYND_2"/>
    <property type="match status" value="1"/>
</dbReference>
<keyword evidence="7" id="KW-1185">Reference proteome</keyword>
<dbReference type="InterPro" id="IPR024047">
    <property type="entry name" value="MM3350-like_sf"/>
</dbReference>
<evidence type="ECO:0000259" key="5">
    <source>
        <dbReference type="PROSITE" id="PS50865"/>
    </source>
</evidence>
<keyword evidence="2 4" id="KW-0863">Zinc-finger</keyword>
<dbReference type="InterPro" id="IPR012912">
    <property type="entry name" value="Plasmid_pRiA4b_Orf3-like"/>
</dbReference>
<dbReference type="InterPro" id="IPR002893">
    <property type="entry name" value="Znf_MYND"/>
</dbReference>
<dbReference type="OrthoDB" id="432970at2759"/>
<evidence type="ECO:0000313" key="6">
    <source>
        <dbReference type="EMBL" id="KIO34799.1"/>
    </source>
</evidence>
<evidence type="ECO:0000256" key="2">
    <source>
        <dbReference type="ARBA" id="ARBA00022771"/>
    </source>
</evidence>
<dbReference type="GO" id="GO:0008270">
    <property type="term" value="F:zinc ion binding"/>
    <property type="evidence" value="ECO:0007669"/>
    <property type="project" value="UniProtKB-KW"/>
</dbReference>